<dbReference type="SUPFAM" id="SSF141452">
    <property type="entry name" value="Hcp1-like"/>
    <property type="match status" value="1"/>
</dbReference>
<dbReference type="Pfam" id="PF05638">
    <property type="entry name" value="T6SS_HCP"/>
    <property type="match status" value="1"/>
</dbReference>
<protein>
    <recommendedName>
        <fullName evidence="2">OmpA-like domain-containing protein</fullName>
    </recommendedName>
</protein>
<dbReference type="Pfam" id="PF09850">
    <property type="entry name" value="DotU"/>
    <property type="match status" value="1"/>
</dbReference>
<dbReference type="Pfam" id="PF00691">
    <property type="entry name" value="OmpA"/>
    <property type="match status" value="1"/>
</dbReference>
<gene>
    <name evidence="3" type="ORF">MSPICULIGERA_LOCUS9121</name>
</gene>
<sequence>MKIDRPLWAAGALLSPQQFQQQARWEAWTNENLAHLSLVHPWGVLGVAFDGQALRLDRLLPEAARDATLLLALPLEQANGNNCVFEGERADRPTRYRQDWRRVQDIYADEVQSIGVLEHALTLRLADDENADYLTCPVARLVRDGQGAWNIDPDYVPPLLSFAAHAGLLTQLDNLLTQLAAKRQRLMGMRRESNQRMADFAVADVSLFWLLNALNTYQPVLADIKSHPARHPEQVYLELVKLAGSLLTFSLEHDIDKIPAYRHEQLETVFPPLMRTVSTLLEASLPSRVIALVLEEVGANRWQVTLNDARLRERDGADFYLSVRCRMPAAQLQSQFPRLCKVSTSDDVNHLVNAALDGVPLQPLSHVPAAIPLRLENQYFALDLGSAKGQAMLAEGTCAIYVPSTLLDIKLELFADLDALLQDIYLLVVELHQGASLQNSPQLPERCAKQVEQVRQGLKDAGVGARSLELISYAQCALLDETALGCAKGEAHANWAREPLQAKFFNRHQAGEFLYEDIGEALRRPASDVLVLTAFQRVLMLGFQGRYRDVNDPEREQLLTALNARVVPLQLNHTLTTHRVGRGIHRLRWVGSPLAHVLMAGLLLAGTWWGLDHWLGGLIVTLLPGLWLWAGALALTLLLVIPLTAGVRAVAALAIVLMLVWGWVRTGRRFAWRGRQLLLAGDMALPPAGYRKPVVLVCGDGLAGLFGELPAEQLVLRTTAQGCYVCVPVLDQLVSITASIQARRPDWAGQLCVMFIANPAEHTDSAALGGRVRAFRHQVALVRKRGVALPLMLVSYLQATKGEGAWFSWESGQTSPYVSEAGASVSLFDWQGQATNGATYAERLCSGVQISSASTWLGEVLLPHLETRPVACAITLVPGLAQSIEGNLWQQWLHDRTGLSGAGQSPAGSSPALPFPDPLLNLLPIHTRNPAVVRAGITALWLFVSAGVVALASSAWQNNLLLRQVSDDLRRYTTIPSADHRDQPHFVLGENAVAVLRQDAMRLDDYYRHGAPLGLGLGLYRGDRLRLSLLATIADHRQPPGALGPAEISNPLRLDSLSLFGTGSAELKAGSTKVLINALVGIKAQPGWLIVIAGHTDLTGNAAHNLELSRARAASVRDWMQRMGDIPDSCFAVQGFGANQPIASNDTEDGRTANRRVDIRLVPETGACAPPTAELHMAIPVYLWLQDDGGAEIKGSVDVQKREGSIEVIAQDHSLYIPTDNNTGKLTGTRVHTPFLFSKEIDASSPYLYKAVTTGQTLKSAEFKWFRIDDAGQEVEYFITKLENVKVVKVAPKMHDVKDPSKEKHNHLEQIELRYEKVTWTYKDGNIIHSDSWNERQSA</sequence>
<dbReference type="PANTHER" id="PTHR35566:SF1">
    <property type="entry name" value="TYPE VI SECRETION SYSTEM BASEPLATE COMPONENT TSSK1"/>
    <property type="match status" value="1"/>
</dbReference>
<organism evidence="3 4">
    <name type="scientific">Mesorhabditis spiculigera</name>
    <dbReference type="NCBI Taxonomy" id="96644"/>
    <lineage>
        <taxon>Eukaryota</taxon>
        <taxon>Metazoa</taxon>
        <taxon>Ecdysozoa</taxon>
        <taxon>Nematoda</taxon>
        <taxon>Chromadorea</taxon>
        <taxon>Rhabditida</taxon>
        <taxon>Rhabditina</taxon>
        <taxon>Rhabditomorpha</taxon>
        <taxon>Rhabditoidea</taxon>
        <taxon>Rhabditidae</taxon>
        <taxon>Mesorhabditinae</taxon>
        <taxon>Mesorhabditis</taxon>
    </lineage>
</organism>
<dbReference type="InterPro" id="IPR017732">
    <property type="entry name" value="T4/T6SS_DotU"/>
</dbReference>
<dbReference type="InterPro" id="IPR038522">
    <property type="entry name" value="T4/T6SS_DotU_sf"/>
</dbReference>
<dbReference type="InterPro" id="IPR036737">
    <property type="entry name" value="OmpA-like_sf"/>
</dbReference>
<feature type="non-terminal residue" evidence="3">
    <location>
        <position position="1339"/>
    </location>
</feature>
<dbReference type="Gene3D" id="1.25.40.590">
    <property type="entry name" value="Type IV / VI secretion system, DotU"/>
    <property type="match status" value="1"/>
</dbReference>
<dbReference type="InterPro" id="IPR006665">
    <property type="entry name" value="OmpA-like"/>
</dbReference>
<feature type="transmembrane region" description="Helical" evidence="1">
    <location>
        <begin position="618"/>
        <end position="641"/>
    </location>
</feature>
<dbReference type="InterPro" id="IPR036624">
    <property type="entry name" value="Hcp1-lik_sf"/>
</dbReference>
<reference evidence="3" key="1">
    <citation type="submission" date="2023-06" db="EMBL/GenBank/DDBJ databases">
        <authorList>
            <person name="Delattre M."/>
        </authorList>
    </citation>
    <scope>NUCLEOTIDE SEQUENCE</scope>
    <source>
        <strain evidence="3">AF72</strain>
    </source>
</reference>
<evidence type="ECO:0000259" key="2">
    <source>
        <dbReference type="PROSITE" id="PS51123"/>
    </source>
</evidence>
<evidence type="ECO:0000256" key="1">
    <source>
        <dbReference type="SAM" id="Phobius"/>
    </source>
</evidence>
<dbReference type="PROSITE" id="PS51123">
    <property type="entry name" value="OMPA_2"/>
    <property type="match status" value="1"/>
</dbReference>
<feature type="transmembrane region" description="Helical" evidence="1">
    <location>
        <begin position="589"/>
        <end position="611"/>
    </location>
</feature>
<dbReference type="Gene3D" id="2.30.110.20">
    <property type="entry name" value="Hcp1-like"/>
    <property type="match status" value="1"/>
</dbReference>
<dbReference type="Pfam" id="PF05936">
    <property type="entry name" value="T6SS_VasE"/>
    <property type="match status" value="1"/>
</dbReference>
<keyword evidence="1" id="KW-0812">Transmembrane</keyword>
<dbReference type="PANTHER" id="PTHR35566">
    <property type="entry name" value="BLR3599 PROTEIN"/>
    <property type="match status" value="1"/>
</dbReference>
<dbReference type="NCBIfam" id="TIGR03349">
    <property type="entry name" value="IV_VI_DotU"/>
    <property type="match status" value="1"/>
</dbReference>
<evidence type="ECO:0000313" key="4">
    <source>
        <dbReference type="Proteomes" id="UP001177023"/>
    </source>
</evidence>
<dbReference type="Proteomes" id="UP001177023">
    <property type="component" value="Unassembled WGS sequence"/>
</dbReference>
<dbReference type="NCBIfam" id="NF038239">
    <property type="entry name" value="T6SS_TssL_short"/>
    <property type="match status" value="1"/>
</dbReference>
<name>A0AA36FXQ9_9BILA</name>
<dbReference type="EMBL" id="CATQJA010002444">
    <property type="protein sequence ID" value="CAJ0570684.1"/>
    <property type="molecule type" value="Genomic_DNA"/>
</dbReference>
<accession>A0AA36FXQ9</accession>
<proteinExistence type="predicted"/>
<dbReference type="InterPro" id="IPR010263">
    <property type="entry name" value="T6SS_TssK"/>
</dbReference>
<feature type="domain" description="OmpA-like" evidence="2">
    <location>
        <begin position="1047"/>
        <end position="1165"/>
    </location>
</feature>
<dbReference type="InterPro" id="IPR008514">
    <property type="entry name" value="T6SS_Hcp"/>
</dbReference>
<dbReference type="SUPFAM" id="SSF103088">
    <property type="entry name" value="OmpA-like"/>
    <property type="match status" value="1"/>
</dbReference>
<keyword evidence="1" id="KW-1133">Transmembrane helix</keyword>
<keyword evidence="1" id="KW-0472">Membrane</keyword>
<feature type="transmembrane region" description="Helical" evidence="1">
    <location>
        <begin position="931"/>
        <end position="956"/>
    </location>
</feature>
<dbReference type="CDD" id="cd07185">
    <property type="entry name" value="OmpA_C-like"/>
    <property type="match status" value="1"/>
</dbReference>
<feature type="transmembrane region" description="Helical" evidence="1">
    <location>
        <begin position="647"/>
        <end position="664"/>
    </location>
</feature>
<dbReference type="NCBIfam" id="TIGR03353">
    <property type="entry name" value="VI_chp_4"/>
    <property type="match status" value="1"/>
</dbReference>
<dbReference type="Gene3D" id="3.30.1330.60">
    <property type="entry name" value="OmpA-like domain"/>
    <property type="match status" value="1"/>
</dbReference>
<comment type="caution">
    <text evidence="3">The sequence shown here is derived from an EMBL/GenBank/DDBJ whole genome shotgun (WGS) entry which is preliminary data.</text>
</comment>
<dbReference type="NCBIfam" id="TIGR03344">
    <property type="entry name" value="VI_effect_Hcp1"/>
    <property type="match status" value="1"/>
</dbReference>
<keyword evidence="4" id="KW-1185">Reference proteome</keyword>
<evidence type="ECO:0000313" key="3">
    <source>
        <dbReference type="EMBL" id="CAJ0570684.1"/>
    </source>
</evidence>